<evidence type="ECO:0000313" key="2">
    <source>
        <dbReference type="Proteomes" id="UP000076837"/>
    </source>
</evidence>
<keyword evidence="2" id="KW-1185">Reference proteome</keyword>
<organism evidence="1 2">
    <name type="scientific">Didymella rabiei</name>
    <name type="common">Chickpea ascochyta blight fungus</name>
    <name type="synonym">Mycosphaerella rabiei</name>
    <dbReference type="NCBI Taxonomy" id="5454"/>
    <lineage>
        <taxon>Eukaryota</taxon>
        <taxon>Fungi</taxon>
        <taxon>Dikarya</taxon>
        <taxon>Ascomycota</taxon>
        <taxon>Pezizomycotina</taxon>
        <taxon>Dothideomycetes</taxon>
        <taxon>Pleosporomycetidae</taxon>
        <taxon>Pleosporales</taxon>
        <taxon>Pleosporineae</taxon>
        <taxon>Didymellaceae</taxon>
        <taxon>Ascochyta</taxon>
    </lineage>
</organism>
<evidence type="ECO:0000313" key="1">
    <source>
        <dbReference type="EMBL" id="KZM22007.1"/>
    </source>
</evidence>
<dbReference type="OrthoDB" id="3793724at2759"/>
<comment type="caution">
    <text evidence="1">The sequence shown here is derived from an EMBL/GenBank/DDBJ whole genome shotgun (WGS) entry which is preliminary data.</text>
</comment>
<dbReference type="AlphaFoldDB" id="A0A163BUQ1"/>
<accession>A0A163BUQ1</accession>
<proteinExistence type="predicted"/>
<dbReference type="Proteomes" id="UP000076837">
    <property type="component" value="Unassembled WGS sequence"/>
</dbReference>
<sequence>MRFVLAAIIALPSVLAWDSKVCNGVGGCNTGTSFSEDPFRCPDGSRLNVQQTASNMNAVGSGDYTVVSKAEFPTTCLDGAKPGSSDTLVLHTTEFGQKAYVFIHESCTVTNPIVGDCYNHNPNPFSTTLCQLVDTKGKDCAKNTKADECEKWGTSC</sequence>
<protein>
    <submittedName>
        <fullName evidence="1">Uncharacterized protein</fullName>
    </submittedName>
</protein>
<dbReference type="EMBL" id="JYNV01000229">
    <property type="protein sequence ID" value="KZM22007.1"/>
    <property type="molecule type" value="Genomic_DNA"/>
</dbReference>
<name>A0A163BUQ1_DIDRA</name>
<gene>
    <name evidence="1" type="ORF">ST47_g6850</name>
</gene>
<reference evidence="1 2" key="1">
    <citation type="journal article" date="2016" name="Sci. Rep.">
        <title>Draft genome sequencing and secretome analysis of fungal phytopathogen Ascochyta rabiei provides insight into the necrotrophic effector repertoire.</title>
        <authorList>
            <person name="Verma S."/>
            <person name="Gazara R.K."/>
            <person name="Nizam S."/>
            <person name="Parween S."/>
            <person name="Chattopadhyay D."/>
            <person name="Verma P.K."/>
        </authorList>
    </citation>
    <scope>NUCLEOTIDE SEQUENCE [LARGE SCALE GENOMIC DNA]</scope>
    <source>
        <strain evidence="1 2">ArDII</strain>
    </source>
</reference>